<dbReference type="PATRIC" id="fig|452.5.peg.681"/>
<reference evidence="7 8" key="1">
    <citation type="submission" date="2015-11" db="EMBL/GenBank/DDBJ databases">
        <title>Genomic analysis of 38 Legionella species identifies large and diverse effector repertoires.</title>
        <authorList>
            <person name="Burstein D."/>
            <person name="Amaro F."/>
            <person name="Zusman T."/>
            <person name="Lifshitz Z."/>
            <person name="Cohen O."/>
            <person name="Gilbert J.A."/>
            <person name="Pupko T."/>
            <person name="Shuman H.A."/>
            <person name="Segal G."/>
        </authorList>
    </citation>
    <scope>NUCLEOTIDE SEQUENCE [LARGE SCALE GENOMIC DNA]</scope>
    <source>
        <strain evidence="7 8">Mt.St.Helens-9</strain>
    </source>
</reference>
<dbReference type="Proteomes" id="UP000054877">
    <property type="component" value="Unassembled WGS sequence"/>
</dbReference>
<dbReference type="RefSeq" id="WP_058482567.1">
    <property type="nucleotide sequence ID" value="NZ_CAAAII010000009.1"/>
</dbReference>
<keyword evidence="3 6" id="KW-0812">Transmembrane</keyword>
<proteinExistence type="inferred from homology"/>
<accession>A0A0W0Z8T7</accession>
<feature type="transmembrane region" description="Helical" evidence="6">
    <location>
        <begin position="211"/>
        <end position="231"/>
    </location>
</feature>
<evidence type="ECO:0000313" key="8">
    <source>
        <dbReference type="Proteomes" id="UP000054877"/>
    </source>
</evidence>
<comment type="caution">
    <text evidence="6">Lacks conserved residue(s) required for the propagation of feature annotation.</text>
</comment>
<dbReference type="STRING" id="452.Lspi_0623"/>
<evidence type="ECO:0000256" key="3">
    <source>
        <dbReference type="ARBA" id="ARBA00022692"/>
    </source>
</evidence>
<evidence type="ECO:0000256" key="2">
    <source>
        <dbReference type="ARBA" id="ARBA00007165"/>
    </source>
</evidence>
<keyword evidence="5 6" id="KW-0472">Membrane</keyword>
<name>A0A0W0Z8T7_LEGSP</name>
<dbReference type="PANTHER" id="PTHR23427">
    <property type="entry name" value="SURFEIT LOCUS PROTEIN"/>
    <property type="match status" value="1"/>
</dbReference>
<comment type="subcellular location">
    <subcellularLocation>
        <location evidence="6">Cell membrane</location>
        <topology evidence="6">Multi-pass membrane protein</topology>
    </subcellularLocation>
    <subcellularLocation>
        <location evidence="1">Membrane</location>
    </subcellularLocation>
</comment>
<evidence type="ECO:0000256" key="6">
    <source>
        <dbReference type="RuleBase" id="RU363076"/>
    </source>
</evidence>
<keyword evidence="4 6" id="KW-1133">Transmembrane helix</keyword>
<evidence type="ECO:0000256" key="5">
    <source>
        <dbReference type="ARBA" id="ARBA00023136"/>
    </source>
</evidence>
<sequence>MSVFIRRRFRPHWGMTLLTLFVVVLFSSLGYWQITRAHEKKRIVLAQKHMAQQMVVRWRPDETYPAQFQPISVSGHYLPQVFFLDNQHHRHQWGYHVISPLVLENQQVVLVDRGWVAGSPDRQQLPDVLVPEKSLTISGMSYYPSNKNWVLGEAIEPRNGDRFILEKIDAKLISQVLHKSIYPFIIRLDEQAMYGYVRQWAVIAMSPERHYGYALQWFAMAFTVLLIYIVLTLKKMNETI</sequence>
<dbReference type="PANTHER" id="PTHR23427:SF2">
    <property type="entry name" value="SURFEIT LOCUS PROTEIN 1"/>
    <property type="match status" value="1"/>
</dbReference>
<keyword evidence="8" id="KW-1185">Reference proteome</keyword>
<dbReference type="GO" id="GO:0005886">
    <property type="term" value="C:plasma membrane"/>
    <property type="evidence" value="ECO:0007669"/>
    <property type="project" value="UniProtKB-SubCell"/>
</dbReference>
<comment type="similarity">
    <text evidence="2 6">Belongs to the SURF1 family.</text>
</comment>
<dbReference type="CDD" id="cd06662">
    <property type="entry name" value="SURF1"/>
    <property type="match status" value="1"/>
</dbReference>
<protein>
    <recommendedName>
        <fullName evidence="6">SURF1-like protein</fullName>
    </recommendedName>
</protein>
<evidence type="ECO:0000313" key="7">
    <source>
        <dbReference type="EMBL" id="KTD65549.1"/>
    </source>
</evidence>
<dbReference type="PROSITE" id="PS50895">
    <property type="entry name" value="SURF1"/>
    <property type="match status" value="1"/>
</dbReference>
<dbReference type="InterPro" id="IPR045214">
    <property type="entry name" value="Surf1/Surf4"/>
</dbReference>
<evidence type="ECO:0000256" key="1">
    <source>
        <dbReference type="ARBA" id="ARBA00004370"/>
    </source>
</evidence>
<dbReference type="AlphaFoldDB" id="A0A0W0Z8T7"/>
<keyword evidence="6" id="KW-1003">Cell membrane</keyword>
<organism evidence="7 8">
    <name type="scientific">Legionella spiritensis</name>
    <dbReference type="NCBI Taxonomy" id="452"/>
    <lineage>
        <taxon>Bacteria</taxon>
        <taxon>Pseudomonadati</taxon>
        <taxon>Pseudomonadota</taxon>
        <taxon>Gammaproteobacteria</taxon>
        <taxon>Legionellales</taxon>
        <taxon>Legionellaceae</taxon>
        <taxon>Legionella</taxon>
    </lineage>
</organism>
<dbReference type="OrthoDB" id="9789940at2"/>
<dbReference type="EMBL" id="LNYX01000006">
    <property type="protein sequence ID" value="KTD65549.1"/>
    <property type="molecule type" value="Genomic_DNA"/>
</dbReference>
<dbReference type="InterPro" id="IPR002994">
    <property type="entry name" value="Surf1/Shy1"/>
</dbReference>
<gene>
    <name evidence="7" type="ORF">Lspi_0623</name>
</gene>
<dbReference type="Pfam" id="PF02104">
    <property type="entry name" value="SURF1"/>
    <property type="match status" value="1"/>
</dbReference>
<evidence type="ECO:0000256" key="4">
    <source>
        <dbReference type="ARBA" id="ARBA00022989"/>
    </source>
</evidence>
<comment type="caution">
    <text evidence="7">The sequence shown here is derived from an EMBL/GenBank/DDBJ whole genome shotgun (WGS) entry which is preliminary data.</text>
</comment>